<organism evidence="6 7">
    <name type="scientific">Juglans regia</name>
    <name type="common">English walnut</name>
    <dbReference type="NCBI Taxonomy" id="51240"/>
    <lineage>
        <taxon>Eukaryota</taxon>
        <taxon>Viridiplantae</taxon>
        <taxon>Streptophyta</taxon>
        <taxon>Embryophyta</taxon>
        <taxon>Tracheophyta</taxon>
        <taxon>Spermatophyta</taxon>
        <taxon>Magnoliopsida</taxon>
        <taxon>eudicotyledons</taxon>
        <taxon>Gunneridae</taxon>
        <taxon>Pentapetalae</taxon>
        <taxon>rosids</taxon>
        <taxon>fabids</taxon>
        <taxon>Fagales</taxon>
        <taxon>Juglandaceae</taxon>
        <taxon>Juglans</taxon>
    </lineage>
</organism>
<feature type="region of interest" description="Disordered" evidence="5">
    <location>
        <begin position="503"/>
        <end position="527"/>
    </location>
</feature>
<evidence type="ECO:0000256" key="5">
    <source>
        <dbReference type="SAM" id="MobiDB-lite"/>
    </source>
</evidence>
<dbReference type="Proteomes" id="UP000235220">
    <property type="component" value="Chromosome 9"/>
</dbReference>
<feature type="compositionally biased region" description="Polar residues" evidence="5">
    <location>
        <begin position="504"/>
        <end position="514"/>
    </location>
</feature>
<dbReference type="InterPro" id="IPR057823">
    <property type="entry name" value="WWE_RCD1"/>
</dbReference>
<dbReference type="PROSITE" id="PS50918">
    <property type="entry name" value="WWE"/>
    <property type="match status" value="1"/>
</dbReference>
<dbReference type="GeneID" id="109014284"/>
<evidence type="ECO:0000256" key="2">
    <source>
        <dbReference type="ARBA" id="ARBA00022473"/>
    </source>
</evidence>
<accession>A0A2I4H7V5</accession>
<dbReference type="Gramene" id="Jr09_08020_p1">
    <property type="protein sequence ID" value="cds.Jr09_08020_p1"/>
    <property type="gene ID" value="Jr09_08020"/>
</dbReference>
<dbReference type="InterPro" id="IPR004170">
    <property type="entry name" value="WWE_dom"/>
</dbReference>
<dbReference type="SUPFAM" id="SSF56399">
    <property type="entry name" value="ADP-ribosylation"/>
    <property type="match status" value="1"/>
</dbReference>
<keyword evidence="3" id="KW-0346">Stress response</keyword>
<dbReference type="RefSeq" id="XP_018852237.1">
    <property type="nucleotide sequence ID" value="XM_018996692.2"/>
</dbReference>
<dbReference type="GO" id="GO:0003950">
    <property type="term" value="F:NAD+ poly-ADP-ribosyltransferase activity"/>
    <property type="evidence" value="ECO:0007669"/>
    <property type="project" value="InterPro"/>
</dbReference>
<evidence type="ECO:0000313" key="6">
    <source>
        <dbReference type="Proteomes" id="UP000235220"/>
    </source>
</evidence>
<dbReference type="InterPro" id="IPR044964">
    <property type="entry name" value="RCD1/SRO1-5"/>
</dbReference>
<reference evidence="7" key="1">
    <citation type="submission" date="2025-08" db="UniProtKB">
        <authorList>
            <consortium name="RefSeq"/>
        </authorList>
    </citation>
    <scope>IDENTIFICATION</scope>
    <source>
        <tissue evidence="7">Leaves</tissue>
    </source>
</reference>
<dbReference type="PROSITE" id="PS51879">
    <property type="entry name" value="RST"/>
    <property type="match status" value="1"/>
</dbReference>
<dbReference type="KEGG" id="jre:109014284"/>
<evidence type="ECO:0000256" key="1">
    <source>
        <dbReference type="ARBA" id="ARBA00004123"/>
    </source>
</evidence>
<evidence type="ECO:0000256" key="4">
    <source>
        <dbReference type="ARBA" id="ARBA00023242"/>
    </source>
</evidence>
<dbReference type="PANTHER" id="PTHR32263:SF5">
    <property type="entry name" value="INACTIVE POLY [ADP-RIBOSE] POLYMERASE SRO1-RELATED"/>
    <property type="match status" value="1"/>
</dbReference>
<keyword evidence="6" id="KW-1185">Reference proteome</keyword>
<gene>
    <name evidence="7" type="primary">LOC109014284</name>
</gene>
<keyword evidence="4" id="KW-0539">Nucleus</keyword>
<name>A0A2I4H7V5_JUGRE</name>
<dbReference type="InterPro" id="IPR012317">
    <property type="entry name" value="Poly(ADP-ribose)pol_cat_dom"/>
</dbReference>
<dbReference type="FunCoup" id="A0A2I4H7V5">
    <property type="interactions" value="4442"/>
</dbReference>
<dbReference type="PROSITE" id="PS51059">
    <property type="entry name" value="PARP_CATALYTIC"/>
    <property type="match status" value="1"/>
</dbReference>
<keyword evidence="2" id="KW-0217">Developmental protein</keyword>
<sequence length="629" mass="70665">MEAKIVKASDRRQKVMLDPKRKRSTMFPAYLNGIHRAMIPQCTTLDLLQNKLGKRRKLDGCKSKLMRNGSKNKLMNHWSSVGRSSHGRYSNYMKTGTPKRIMFYQNSEWIDFPQEIVDMVREDFHVKKATMEIELNEHCFVLDFLHMFQMDLKTGLQQPIAWIDEAGSCFFPEIYAEDELCDFHPPNGGKYQFPGIEESFGSPEIKLQLEIEINGAEQSIKECSGESNALVKQIQINRKPASNHYDLDVEGSCNLEAGAKNDEAVQENKLMKVDLVTVPESENEEFDCVAVQKTFLTGMGAFCSADIVEIYPCSSTLMQARFELFRKQVELTKKCRGDANVRYAWLASSEVELPTVMTYGLGHCGPSTIKSMHGIGVHLAAANSSYTSASQCDVDENGVRNMVFCRVILGNMEAVCPGTKQYRPSCNDFDSGVDDLQNPRFYIIWTMNMNTHIYPEFVVKFKISSKAEGLLVGSETNHAVSGITKSCHVTQCQRLESPTVDVESISQPISNSGKSEGKAASLGSSSTRTCKSTWMPFPMLFDAISDKVPPKAMEEIKLHYGLFKAKNMVRDEFIKRLRFIVGDTLLRSTITNLQCKLGQLGAVSFGGLLVGRLILVLEWLVLPELKSIW</sequence>
<dbReference type="AlphaFoldDB" id="A0A2I4H7V5"/>
<dbReference type="InterPro" id="IPR022003">
    <property type="entry name" value="RST"/>
</dbReference>
<dbReference type="Gene3D" id="3.90.228.10">
    <property type="match status" value="1"/>
</dbReference>
<evidence type="ECO:0000256" key="3">
    <source>
        <dbReference type="ARBA" id="ARBA00023016"/>
    </source>
</evidence>
<dbReference type="OrthoDB" id="6133115at2759"/>
<evidence type="ECO:0000313" key="7">
    <source>
        <dbReference type="RefSeq" id="XP_018852237.1"/>
    </source>
</evidence>
<dbReference type="Pfam" id="PF12174">
    <property type="entry name" value="RST"/>
    <property type="match status" value="1"/>
</dbReference>
<dbReference type="Pfam" id="PF23467">
    <property type="entry name" value="WWE_5"/>
    <property type="match status" value="1"/>
</dbReference>
<proteinExistence type="predicted"/>
<comment type="subcellular location">
    <subcellularLocation>
        <location evidence="1">Nucleus</location>
    </subcellularLocation>
</comment>
<dbReference type="PANTHER" id="PTHR32263">
    <property type="entry name" value="INACTIVE POLY [ADP-RIBOSE] POLYMERASE SRO4-RELATED"/>
    <property type="match status" value="1"/>
</dbReference>
<dbReference type="GO" id="GO:0005634">
    <property type="term" value="C:nucleus"/>
    <property type="evidence" value="ECO:0007669"/>
    <property type="project" value="UniProtKB-SubCell"/>
</dbReference>
<protein>
    <submittedName>
        <fullName evidence="7">Inactive poly [ADP-ribose] polymerase RCD1-like isoform X1</fullName>
    </submittedName>
</protein>